<dbReference type="EMBL" id="JAUZQC010000012">
    <property type="protein sequence ID" value="KAK5862236.1"/>
    <property type="molecule type" value="Genomic_DNA"/>
</dbReference>
<reference evidence="1 2" key="2">
    <citation type="journal article" date="2023" name="Mol. Biol. Evol.">
        <title>Genomics of Secondarily Temperate Adaptation in the Only Non-Antarctic Icefish.</title>
        <authorList>
            <person name="Rivera-Colon A.G."/>
            <person name="Rayamajhi N."/>
            <person name="Minhas B.F."/>
            <person name="Madrigal G."/>
            <person name="Bilyk K.T."/>
            <person name="Yoon V."/>
            <person name="Hune M."/>
            <person name="Gregory S."/>
            <person name="Cheng C.H.C."/>
            <person name="Catchen J.M."/>
        </authorList>
    </citation>
    <scope>NUCLEOTIDE SEQUENCE [LARGE SCALE GENOMIC DNA]</scope>
    <source>
        <strain evidence="1">JMC-PN-2008</strain>
    </source>
</reference>
<dbReference type="Proteomes" id="UP001346869">
    <property type="component" value="Unassembled WGS sequence"/>
</dbReference>
<evidence type="ECO:0000313" key="1">
    <source>
        <dbReference type="EMBL" id="KAK5862236.1"/>
    </source>
</evidence>
<gene>
    <name evidence="1" type="ORF">PBY51_017653</name>
</gene>
<sequence length="92" mass="10294">MASPRAGSLQHIQAKENDEDVICLELDCAPNITHNVMRYTCVLEDVVLLSLIFIVSPHSEGVHRWWAEKHLQPHTSRPIIGVSSSEADMTSM</sequence>
<evidence type="ECO:0000313" key="2">
    <source>
        <dbReference type="Proteomes" id="UP001346869"/>
    </source>
</evidence>
<dbReference type="AlphaFoldDB" id="A0AAN7XK37"/>
<keyword evidence="2" id="KW-1185">Reference proteome</keyword>
<proteinExistence type="predicted"/>
<protein>
    <submittedName>
        <fullName evidence="1">Uncharacterized protein</fullName>
    </submittedName>
</protein>
<accession>A0AAN7XK37</accession>
<comment type="caution">
    <text evidence="1">The sequence shown here is derived from an EMBL/GenBank/DDBJ whole genome shotgun (WGS) entry which is preliminary data.</text>
</comment>
<name>A0AAN7XK37_ELEMC</name>
<organism evidence="1 2">
    <name type="scientific">Eleginops maclovinus</name>
    <name type="common">Patagonian blennie</name>
    <name type="synonym">Eleginus maclovinus</name>
    <dbReference type="NCBI Taxonomy" id="56733"/>
    <lineage>
        <taxon>Eukaryota</taxon>
        <taxon>Metazoa</taxon>
        <taxon>Chordata</taxon>
        <taxon>Craniata</taxon>
        <taxon>Vertebrata</taxon>
        <taxon>Euteleostomi</taxon>
        <taxon>Actinopterygii</taxon>
        <taxon>Neopterygii</taxon>
        <taxon>Teleostei</taxon>
        <taxon>Neoteleostei</taxon>
        <taxon>Acanthomorphata</taxon>
        <taxon>Eupercaria</taxon>
        <taxon>Perciformes</taxon>
        <taxon>Notothenioidei</taxon>
        <taxon>Eleginopidae</taxon>
        <taxon>Eleginops</taxon>
    </lineage>
</organism>
<reference evidence="1 2" key="1">
    <citation type="journal article" date="2023" name="Genes (Basel)">
        <title>Chromosome-Level Genome Assembly and Circadian Gene Repertoire of the Patagonia Blennie Eleginops maclovinus-The Closest Ancestral Proxy of Antarctic Cryonotothenioids.</title>
        <authorList>
            <person name="Cheng C.C."/>
            <person name="Rivera-Colon A.G."/>
            <person name="Minhas B.F."/>
            <person name="Wilson L."/>
            <person name="Rayamajhi N."/>
            <person name="Vargas-Chacoff L."/>
            <person name="Catchen J.M."/>
        </authorList>
    </citation>
    <scope>NUCLEOTIDE SEQUENCE [LARGE SCALE GENOMIC DNA]</scope>
    <source>
        <strain evidence="1">JMC-PN-2008</strain>
    </source>
</reference>